<dbReference type="EMBL" id="VCGU01000002">
    <property type="protein sequence ID" value="TRY79166.1"/>
    <property type="molecule type" value="Genomic_DNA"/>
</dbReference>
<evidence type="ECO:0000256" key="1">
    <source>
        <dbReference type="ARBA" id="ARBA00004123"/>
    </source>
</evidence>
<dbReference type="Gene3D" id="6.10.250.980">
    <property type="match status" value="1"/>
</dbReference>
<keyword evidence="2" id="KW-0805">Transcription regulation</keyword>
<evidence type="ECO:0000259" key="7">
    <source>
        <dbReference type="PROSITE" id="PS50888"/>
    </source>
</evidence>
<dbReference type="InterPro" id="IPR050370">
    <property type="entry name" value="HES_HEY"/>
</dbReference>
<evidence type="ECO:0000256" key="5">
    <source>
        <dbReference type="ARBA" id="ARBA00023242"/>
    </source>
</evidence>
<evidence type="ECO:0000256" key="3">
    <source>
        <dbReference type="ARBA" id="ARBA00023125"/>
    </source>
</evidence>
<dbReference type="GO" id="GO:1990837">
    <property type="term" value="F:sequence-specific double-stranded DNA binding"/>
    <property type="evidence" value="ECO:0007669"/>
    <property type="project" value="UniProtKB-ARBA"/>
</dbReference>
<dbReference type="OrthoDB" id="6085656at2759"/>
<dbReference type="GO" id="GO:0005634">
    <property type="term" value="C:nucleus"/>
    <property type="evidence" value="ECO:0007669"/>
    <property type="project" value="UniProtKB-SubCell"/>
</dbReference>
<dbReference type="InterPro" id="IPR011598">
    <property type="entry name" value="bHLH_dom"/>
</dbReference>
<keyword evidence="4" id="KW-0804">Transcription</keyword>
<dbReference type="Proteomes" id="UP000318571">
    <property type="component" value="Chromosome 6"/>
</dbReference>
<dbReference type="Pfam" id="PF07527">
    <property type="entry name" value="Hairy_orange"/>
    <property type="match status" value="1"/>
</dbReference>
<dbReference type="PROSITE" id="PS51054">
    <property type="entry name" value="ORANGE"/>
    <property type="match status" value="1"/>
</dbReference>
<dbReference type="SMART" id="SM00511">
    <property type="entry name" value="ORANGE"/>
    <property type="match status" value="1"/>
</dbReference>
<feature type="domain" description="BHLH" evidence="7">
    <location>
        <begin position="39"/>
        <end position="96"/>
    </location>
</feature>
<feature type="region of interest" description="Disordered" evidence="6">
    <location>
        <begin position="1"/>
        <end position="36"/>
    </location>
</feature>
<accession>A0A553PNB2</accession>
<dbReference type="InterPro" id="IPR003650">
    <property type="entry name" value="Orange_dom"/>
</dbReference>
<organism evidence="9 10">
    <name type="scientific">Tigriopus californicus</name>
    <name type="common">Marine copepod</name>
    <dbReference type="NCBI Taxonomy" id="6832"/>
    <lineage>
        <taxon>Eukaryota</taxon>
        <taxon>Metazoa</taxon>
        <taxon>Ecdysozoa</taxon>
        <taxon>Arthropoda</taxon>
        <taxon>Crustacea</taxon>
        <taxon>Multicrustacea</taxon>
        <taxon>Hexanauplia</taxon>
        <taxon>Copepoda</taxon>
        <taxon>Harpacticoida</taxon>
        <taxon>Harpacticidae</taxon>
        <taxon>Tigriopus</taxon>
    </lineage>
</organism>
<dbReference type="STRING" id="6832.A0A553PNB2"/>
<dbReference type="SUPFAM" id="SSF47459">
    <property type="entry name" value="HLH, helix-loop-helix DNA-binding domain"/>
    <property type="match status" value="1"/>
</dbReference>
<evidence type="ECO:0000256" key="4">
    <source>
        <dbReference type="ARBA" id="ARBA00023163"/>
    </source>
</evidence>
<evidence type="ECO:0000313" key="10">
    <source>
        <dbReference type="Proteomes" id="UP000318571"/>
    </source>
</evidence>
<reference evidence="9 10" key="1">
    <citation type="journal article" date="2018" name="Nat. Ecol. Evol.">
        <title>Genomic signatures of mitonuclear coevolution across populations of Tigriopus californicus.</title>
        <authorList>
            <person name="Barreto F.S."/>
            <person name="Watson E.T."/>
            <person name="Lima T.G."/>
            <person name="Willett C.S."/>
            <person name="Edmands S."/>
            <person name="Li W."/>
            <person name="Burton R.S."/>
        </authorList>
    </citation>
    <scope>NUCLEOTIDE SEQUENCE [LARGE SCALE GENOMIC DNA]</scope>
    <source>
        <strain evidence="9 10">San Diego</strain>
    </source>
</reference>
<dbReference type="GO" id="GO:0006355">
    <property type="term" value="P:regulation of DNA-templated transcription"/>
    <property type="evidence" value="ECO:0007669"/>
    <property type="project" value="InterPro"/>
</dbReference>
<dbReference type="Gene3D" id="4.10.280.10">
    <property type="entry name" value="Helix-loop-helix DNA-binding domain"/>
    <property type="match status" value="1"/>
</dbReference>
<dbReference type="OMA" id="NEPIWRP"/>
<dbReference type="CDD" id="cd19741">
    <property type="entry name" value="bHLH-O_ESMB_like"/>
    <property type="match status" value="1"/>
</dbReference>
<evidence type="ECO:0000259" key="8">
    <source>
        <dbReference type="PROSITE" id="PS51054"/>
    </source>
</evidence>
<dbReference type="GO" id="GO:0046983">
    <property type="term" value="F:protein dimerization activity"/>
    <property type="evidence" value="ECO:0007669"/>
    <property type="project" value="InterPro"/>
</dbReference>
<dbReference type="SUPFAM" id="SSF158457">
    <property type="entry name" value="Orange domain-like"/>
    <property type="match status" value="1"/>
</dbReference>
<name>A0A553PNB2_TIGCA</name>
<protein>
    <recommendedName>
        <fullName evidence="11">BHLH domain-containing protein</fullName>
    </recommendedName>
</protein>
<evidence type="ECO:0000313" key="9">
    <source>
        <dbReference type="EMBL" id="TRY79166.1"/>
    </source>
</evidence>
<evidence type="ECO:0000256" key="2">
    <source>
        <dbReference type="ARBA" id="ARBA00023015"/>
    </source>
</evidence>
<evidence type="ECO:0008006" key="11">
    <source>
        <dbReference type="Google" id="ProtNLM"/>
    </source>
</evidence>
<feature type="compositionally biased region" description="Polar residues" evidence="6">
    <location>
        <begin position="184"/>
        <end position="205"/>
    </location>
</feature>
<dbReference type="Pfam" id="PF00010">
    <property type="entry name" value="HLH"/>
    <property type="match status" value="1"/>
</dbReference>
<comment type="caution">
    <text evidence="9">The sequence shown here is derived from an EMBL/GenBank/DDBJ whole genome shotgun (WGS) entry which is preliminary data.</text>
</comment>
<feature type="region of interest" description="Disordered" evidence="6">
    <location>
        <begin position="182"/>
        <end position="221"/>
    </location>
</feature>
<dbReference type="PANTHER" id="PTHR10985">
    <property type="entry name" value="BASIC HELIX-LOOP-HELIX TRANSCRIPTION FACTOR, HES-RELATED"/>
    <property type="match status" value="1"/>
</dbReference>
<keyword evidence="3" id="KW-0238">DNA-binding</keyword>
<keyword evidence="5" id="KW-0539">Nucleus</keyword>
<proteinExistence type="predicted"/>
<keyword evidence="10" id="KW-1185">Reference proteome</keyword>
<comment type="subcellular location">
    <subcellularLocation>
        <location evidence="1">Nucleus</location>
    </subcellularLocation>
</comment>
<dbReference type="InterPro" id="IPR036638">
    <property type="entry name" value="HLH_DNA-bd_sf"/>
</dbReference>
<sequence length="221" mass="24426">MSLLYNNLHHHHHHQNQSQPQHLPMSLDQETPMSRTHQYRKVMKPLLERKRRARINKCLDELKDLMVYAVQAEGESITKLEKADVLELTVQHLNKLKRQQQLQANPALEGDRYRSGFTACANEVGRFLASVPGVNIHLGTSIMSHLGSAMSANNASPVSPVKSSPLSIHTCASSPMVKQEFAMSPSTDGGYNSGRDSTPSPSSIGAPSPRPASTEAVWRPF</sequence>
<feature type="domain" description="Orange" evidence="8">
    <location>
        <begin position="113"/>
        <end position="146"/>
    </location>
</feature>
<dbReference type="SMART" id="SM00353">
    <property type="entry name" value="HLH"/>
    <property type="match status" value="1"/>
</dbReference>
<gene>
    <name evidence="9" type="ORF">TCAL_08337</name>
</gene>
<dbReference type="AlphaFoldDB" id="A0A553PNB2"/>
<evidence type="ECO:0000256" key="6">
    <source>
        <dbReference type="SAM" id="MobiDB-lite"/>
    </source>
</evidence>
<dbReference type="FunFam" id="4.10.280.10:FF:000009">
    <property type="entry name" value="Transcription factor HES-1"/>
    <property type="match status" value="1"/>
</dbReference>
<dbReference type="PROSITE" id="PS50888">
    <property type="entry name" value="BHLH"/>
    <property type="match status" value="1"/>
</dbReference>